<dbReference type="Gene3D" id="3.40.190.10">
    <property type="entry name" value="Periplasmic binding protein-like II"/>
    <property type="match status" value="2"/>
</dbReference>
<dbReference type="RefSeq" id="WP_284154080.1">
    <property type="nucleotide sequence ID" value="NZ_AP025516.1"/>
</dbReference>
<dbReference type="Proteomes" id="UP000830055">
    <property type="component" value="Chromosome"/>
</dbReference>
<comment type="pathway">
    <text evidence="1 4">Quinol/quinone metabolism; menaquinone biosynthesis.</text>
</comment>
<evidence type="ECO:0000256" key="4">
    <source>
        <dbReference type="HAMAP-Rule" id="MF_00995"/>
    </source>
</evidence>
<reference evidence="5 6" key="1">
    <citation type="submission" date="2022-01" db="EMBL/GenBank/DDBJ databases">
        <title>Desulfofustis limnae sp. nov., a novel mesophilic sulfate-reducing bacterium isolated from marsh soil.</title>
        <authorList>
            <person name="Watanabe M."/>
            <person name="Takahashi A."/>
            <person name="Kojima H."/>
            <person name="Fukui M."/>
        </authorList>
    </citation>
    <scope>NUCLEOTIDE SEQUENCE [LARGE SCALE GENOMIC DNA]</scope>
    <source>
        <strain evidence="5 6">PPLL</strain>
    </source>
</reference>
<accession>A0ABM7W801</accession>
<protein>
    <recommendedName>
        <fullName evidence="4">Chorismate dehydratase</fullName>
        <ecNumber evidence="4">4.2.1.151</ecNumber>
    </recommendedName>
    <alternativeName>
        <fullName evidence="4">Menaquinone biosynthetic enzyme MqnA</fullName>
    </alternativeName>
</protein>
<comment type="similarity">
    <text evidence="4">Belongs to the MqnA/MqnD family. MqnA subfamily.</text>
</comment>
<evidence type="ECO:0000256" key="3">
    <source>
        <dbReference type="ARBA" id="ARBA00023239"/>
    </source>
</evidence>
<keyword evidence="2 4" id="KW-0474">Menaquinone biosynthesis</keyword>
<dbReference type="PANTHER" id="PTHR37690">
    <property type="entry name" value="CHORISMATE DEHYDRATASE"/>
    <property type="match status" value="1"/>
</dbReference>
<dbReference type="InterPro" id="IPR003773">
    <property type="entry name" value="Menaquinone_biosynth"/>
</dbReference>
<dbReference type="CDD" id="cd13634">
    <property type="entry name" value="PBP2_Sco4506"/>
    <property type="match status" value="1"/>
</dbReference>
<dbReference type="HAMAP" id="MF_00995">
    <property type="entry name" value="MqnA"/>
    <property type="match status" value="1"/>
</dbReference>
<dbReference type="PANTHER" id="PTHR37690:SF1">
    <property type="entry name" value="CHORISMATE DEHYDRATASE"/>
    <property type="match status" value="1"/>
</dbReference>
<comment type="catalytic activity">
    <reaction evidence="4">
        <text>chorismate = 3-[(1-carboxyvinyl)-oxy]benzoate + H2O</text>
        <dbReference type="Rhea" id="RHEA:40051"/>
        <dbReference type="ChEBI" id="CHEBI:15377"/>
        <dbReference type="ChEBI" id="CHEBI:29748"/>
        <dbReference type="ChEBI" id="CHEBI:76981"/>
        <dbReference type="EC" id="4.2.1.151"/>
    </reaction>
</comment>
<dbReference type="Pfam" id="PF02621">
    <property type="entry name" value="VitK2_biosynth"/>
    <property type="match status" value="1"/>
</dbReference>
<evidence type="ECO:0000256" key="2">
    <source>
        <dbReference type="ARBA" id="ARBA00022428"/>
    </source>
</evidence>
<dbReference type="InterPro" id="IPR030868">
    <property type="entry name" value="MqnA"/>
</dbReference>
<dbReference type="EC" id="4.2.1.151" evidence="4"/>
<proteinExistence type="inferred from homology"/>
<comment type="function">
    <text evidence="4">Catalyzes the dehydration of chorismate into 3-[(1-carboxyvinyl)oxy]benzoate, a step in the biosynthesis of menaquinone (MK, vitamin K2).</text>
</comment>
<dbReference type="SUPFAM" id="SSF53850">
    <property type="entry name" value="Periplasmic binding protein-like II"/>
    <property type="match status" value="1"/>
</dbReference>
<dbReference type="EMBL" id="AP025516">
    <property type="protein sequence ID" value="BDD87037.1"/>
    <property type="molecule type" value="Genomic_DNA"/>
</dbReference>
<evidence type="ECO:0000256" key="1">
    <source>
        <dbReference type="ARBA" id="ARBA00004863"/>
    </source>
</evidence>
<keyword evidence="3 4" id="KW-0456">Lyase</keyword>
<name>A0ABM7W801_9BACT</name>
<evidence type="ECO:0000313" key="6">
    <source>
        <dbReference type="Proteomes" id="UP000830055"/>
    </source>
</evidence>
<gene>
    <name evidence="4 5" type="primary">mqnA</name>
    <name evidence="5" type="ORF">DPPLL_14020</name>
</gene>
<evidence type="ECO:0000313" key="5">
    <source>
        <dbReference type="EMBL" id="BDD87037.1"/>
    </source>
</evidence>
<keyword evidence="6" id="KW-1185">Reference proteome</keyword>
<organism evidence="5 6">
    <name type="scientific">Desulfofustis limnaeus</name>
    <dbReference type="NCBI Taxonomy" id="2740163"/>
    <lineage>
        <taxon>Bacteria</taxon>
        <taxon>Pseudomonadati</taxon>
        <taxon>Thermodesulfobacteriota</taxon>
        <taxon>Desulfobulbia</taxon>
        <taxon>Desulfobulbales</taxon>
        <taxon>Desulfocapsaceae</taxon>
        <taxon>Desulfofustis</taxon>
    </lineage>
</organism>
<sequence>MSEIVSQTVRIGMVRYINTAPIHCIWQERQHPEGWLMIEDHPAALCAKLGAGEIDLGFVSSYEYGIRPERYRILGDLSISANGPVGSVFLFSRMKPEKLGGQTVLLSAQSKTSVCLVRIVLERFFSIEPVYCCGDVADALRLDAQGILAIGDDALRLKLEGSYQYCLDLGEAWQVHTGLPFVFAVCAVREEFCRSQPDLMARVQRELISCRDEGLRQLPRICSLAAPRIPMAVDGCYSYLQAIQYDLDEKKRQALETFFRYLVEFNEASPTALPLKIVEPEQA</sequence>